<protein>
    <submittedName>
        <fullName evidence="1">Uncharacterized protein</fullName>
    </submittedName>
</protein>
<accession>A0ABU6RFG7</accession>
<dbReference type="Proteomes" id="UP001341840">
    <property type="component" value="Unassembled WGS sequence"/>
</dbReference>
<keyword evidence="2" id="KW-1185">Reference proteome</keyword>
<reference evidence="1 2" key="1">
    <citation type="journal article" date="2023" name="Plants (Basel)">
        <title>Bridging the Gap: Combining Genomics and Transcriptomics Approaches to Understand Stylosanthes scabra, an Orphan Legume from the Brazilian Caatinga.</title>
        <authorList>
            <person name="Ferreira-Neto J.R.C."/>
            <person name="da Silva M.D."/>
            <person name="Binneck E."/>
            <person name="de Melo N.F."/>
            <person name="da Silva R.H."/>
            <person name="de Melo A.L.T.M."/>
            <person name="Pandolfi V."/>
            <person name="Bustamante F.O."/>
            <person name="Brasileiro-Vidal A.C."/>
            <person name="Benko-Iseppon A.M."/>
        </authorList>
    </citation>
    <scope>NUCLEOTIDE SEQUENCE [LARGE SCALE GENOMIC DNA]</scope>
    <source>
        <tissue evidence="1">Leaves</tissue>
    </source>
</reference>
<gene>
    <name evidence="1" type="ORF">PIB30_040950</name>
</gene>
<proteinExistence type="predicted"/>
<organism evidence="1 2">
    <name type="scientific">Stylosanthes scabra</name>
    <dbReference type="NCBI Taxonomy" id="79078"/>
    <lineage>
        <taxon>Eukaryota</taxon>
        <taxon>Viridiplantae</taxon>
        <taxon>Streptophyta</taxon>
        <taxon>Embryophyta</taxon>
        <taxon>Tracheophyta</taxon>
        <taxon>Spermatophyta</taxon>
        <taxon>Magnoliopsida</taxon>
        <taxon>eudicotyledons</taxon>
        <taxon>Gunneridae</taxon>
        <taxon>Pentapetalae</taxon>
        <taxon>rosids</taxon>
        <taxon>fabids</taxon>
        <taxon>Fabales</taxon>
        <taxon>Fabaceae</taxon>
        <taxon>Papilionoideae</taxon>
        <taxon>50 kb inversion clade</taxon>
        <taxon>dalbergioids sensu lato</taxon>
        <taxon>Dalbergieae</taxon>
        <taxon>Pterocarpus clade</taxon>
        <taxon>Stylosanthes</taxon>
    </lineage>
</organism>
<name>A0ABU6RFG7_9FABA</name>
<comment type="caution">
    <text evidence="1">The sequence shown here is derived from an EMBL/GenBank/DDBJ whole genome shotgun (WGS) entry which is preliminary data.</text>
</comment>
<evidence type="ECO:0000313" key="1">
    <source>
        <dbReference type="EMBL" id="MED6122568.1"/>
    </source>
</evidence>
<sequence>MASFVLIVYESVLLGGDVEGWLRDDFLVNHTPNAAVTPLGKSIIDFSRLDEKLGDGVAEDIWRMIRDAVAQEMHQVTTTLSDLLKVVSPLSKSGIRDSKLPDTAPSAELSDVPMRTLLYEEKLPPSRPWLYYSAYDPHMDGEDMPHCLDLAFRPTKGMKFFGPELAFAAYIFGNKLNLEEELVTNAHCDGTRKTLHKLMPGKPINGDVSSCLSLLNAQLWAFGIKASKLGSQWYLPPTFSQVALSPSQKFGTGILNYIKENFMTLVINPQKIFFANAPSQPLVSG</sequence>
<evidence type="ECO:0000313" key="2">
    <source>
        <dbReference type="Proteomes" id="UP001341840"/>
    </source>
</evidence>
<dbReference type="EMBL" id="JASCZI010030432">
    <property type="protein sequence ID" value="MED6122568.1"/>
    <property type="molecule type" value="Genomic_DNA"/>
</dbReference>